<evidence type="ECO:0000313" key="3">
    <source>
        <dbReference type="Proteomes" id="UP000270094"/>
    </source>
</evidence>
<dbReference type="PANTHER" id="PTHR10796">
    <property type="entry name" value="PATCHED-RELATED"/>
    <property type="match status" value="1"/>
</dbReference>
<evidence type="ECO:0000313" key="2">
    <source>
        <dbReference type="EMBL" id="VDM70721.1"/>
    </source>
</evidence>
<dbReference type="AlphaFoldDB" id="A0A3P7IBT3"/>
<keyword evidence="3" id="KW-1185">Reference proteome</keyword>
<dbReference type="PANTHER" id="PTHR10796:SF91">
    <property type="entry name" value="SSD DOMAIN-CONTAINING PROTEIN"/>
    <property type="match status" value="1"/>
</dbReference>
<organism evidence="2 3">
    <name type="scientific">Strongylus vulgaris</name>
    <name type="common">Blood worm</name>
    <dbReference type="NCBI Taxonomy" id="40348"/>
    <lineage>
        <taxon>Eukaryota</taxon>
        <taxon>Metazoa</taxon>
        <taxon>Ecdysozoa</taxon>
        <taxon>Nematoda</taxon>
        <taxon>Chromadorea</taxon>
        <taxon>Rhabditida</taxon>
        <taxon>Rhabditina</taxon>
        <taxon>Rhabditomorpha</taxon>
        <taxon>Strongyloidea</taxon>
        <taxon>Strongylidae</taxon>
        <taxon>Strongylus</taxon>
    </lineage>
</organism>
<keyword evidence="1" id="KW-0472">Membrane</keyword>
<proteinExistence type="predicted"/>
<dbReference type="OrthoDB" id="6510177at2759"/>
<evidence type="ECO:0008006" key="4">
    <source>
        <dbReference type="Google" id="ProtNLM"/>
    </source>
</evidence>
<feature type="non-terminal residue" evidence="2">
    <location>
        <position position="185"/>
    </location>
</feature>
<keyword evidence="1" id="KW-0812">Transmembrane</keyword>
<feature type="transmembrane region" description="Helical" evidence="1">
    <location>
        <begin position="77"/>
        <end position="97"/>
    </location>
</feature>
<dbReference type="Proteomes" id="UP000270094">
    <property type="component" value="Unassembled WGS sequence"/>
</dbReference>
<dbReference type="GO" id="GO:0018996">
    <property type="term" value="P:molting cycle, collagen and cuticulin-based cuticle"/>
    <property type="evidence" value="ECO:0007669"/>
    <property type="project" value="TreeGrafter"/>
</dbReference>
<keyword evidence="1" id="KW-1133">Transmembrane helix</keyword>
<name>A0A3P7IBT3_STRVU</name>
<evidence type="ECO:0000256" key="1">
    <source>
        <dbReference type="SAM" id="Phobius"/>
    </source>
</evidence>
<protein>
    <recommendedName>
        <fullName evidence="4">SSD domain-containing protein</fullName>
    </recommendedName>
</protein>
<accession>A0A3P7IBT3</accession>
<reference evidence="2 3" key="1">
    <citation type="submission" date="2018-11" db="EMBL/GenBank/DDBJ databases">
        <authorList>
            <consortium name="Pathogen Informatics"/>
        </authorList>
    </citation>
    <scope>NUCLEOTIDE SEQUENCE [LARGE SCALE GENOMIC DNA]</scope>
</reference>
<sequence length="185" mass="20766">MAVVVKNGSNGVTNGVATLKKTQQARGFMENGNESEKSVSSSAAPAAPQFELKNRGQMSLFFRDYYVPFLLDLRTKIGVFLIFILYLMISIYGISVMEQGLDYDKLLLQTDPLVEAFAREIELFPNGDQVEIAIRKAPDMTIPENRQLIELIGQQFEQISYSSGAKSTSLWLREYIKYANLTGSF</sequence>
<dbReference type="InterPro" id="IPR051697">
    <property type="entry name" value="Patched_domain-protein"/>
</dbReference>
<gene>
    <name evidence="2" type="ORF">SVUK_LOCUS5719</name>
</gene>
<dbReference type="GO" id="GO:0005886">
    <property type="term" value="C:plasma membrane"/>
    <property type="evidence" value="ECO:0007669"/>
    <property type="project" value="TreeGrafter"/>
</dbReference>
<dbReference type="GO" id="GO:0030659">
    <property type="term" value="C:cytoplasmic vesicle membrane"/>
    <property type="evidence" value="ECO:0007669"/>
    <property type="project" value="TreeGrafter"/>
</dbReference>
<dbReference type="GO" id="GO:0006897">
    <property type="term" value="P:endocytosis"/>
    <property type="evidence" value="ECO:0007669"/>
    <property type="project" value="TreeGrafter"/>
</dbReference>
<dbReference type="EMBL" id="UYYB01017293">
    <property type="protein sequence ID" value="VDM70721.1"/>
    <property type="molecule type" value="Genomic_DNA"/>
</dbReference>